<feature type="repeat" description="ANK" evidence="10">
    <location>
        <begin position="672"/>
        <end position="704"/>
    </location>
</feature>
<feature type="region of interest" description="Disordered" evidence="12">
    <location>
        <begin position="31"/>
        <end position="61"/>
    </location>
</feature>
<evidence type="ECO:0000256" key="11">
    <source>
        <dbReference type="RuleBase" id="RU361128"/>
    </source>
</evidence>
<dbReference type="Pfam" id="PF12796">
    <property type="entry name" value="Ank_2"/>
    <property type="match status" value="1"/>
</dbReference>
<comment type="catalytic activity">
    <reaction evidence="8">
        <text>1-octadecanoyl-2-(5Z,8Z,11Z,14Z-eicosatetraenoyl)-sn-glycerol + ATP = 1-octadecanoyl-2-(5Z,8Z,11Z,14Z-eicosatetraenoyl)-sn-glycero-3-phosphate + ADP + H(+)</text>
        <dbReference type="Rhea" id="RHEA:40323"/>
        <dbReference type="ChEBI" id="CHEBI:15378"/>
        <dbReference type="ChEBI" id="CHEBI:30616"/>
        <dbReference type="ChEBI" id="CHEBI:75728"/>
        <dbReference type="ChEBI" id="CHEBI:77091"/>
        <dbReference type="ChEBI" id="CHEBI:456216"/>
    </reaction>
    <physiologicalReaction direction="left-to-right" evidence="8">
        <dbReference type="Rhea" id="RHEA:40324"/>
    </physiologicalReaction>
</comment>
<comment type="pathway">
    <text evidence="1">Lipid metabolism; glycerolipid metabolism.</text>
</comment>
<feature type="compositionally biased region" description="Basic residues" evidence="12">
    <location>
        <begin position="37"/>
        <end position="52"/>
    </location>
</feature>
<evidence type="ECO:0000313" key="15">
    <source>
        <dbReference type="RefSeq" id="XP_023568534.1"/>
    </source>
</evidence>
<dbReference type="EC" id="2.7.1.107" evidence="11"/>
<name>A0A6P6E862_OCTDE</name>
<comment type="catalytic activity">
    <reaction evidence="7">
        <text>1,2-di-(9Z-octadecenoyl)-sn-glycerol + ATP = 1,2-di-(9Z-octadecenoyl)-sn-glycero-3-phosphate + ADP + H(+)</text>
        <dbReference type="Rhea" id="RHEA:40327"/>
        <dbReference type="ChEBI" id="CHEBI:15378"/>
        <dbReference type="ChEBI" id="CHEBI:30616"/>
        <dbReference type="ChEBI" id="CHEBI:52333"/>
        <dbReference type="ChEBI" id="CHEBI:74546"/>
        <dbReference type="ChEBI" id="CHEBI:456216"/>
    </reaction>
    <physiologicalReaction direction="left-to-right" evidence="7">
        <dbReference type="Rhea" id="RHEA:40328"/>
    </physiologicalReaction>
</comment>
<dbReference type="Gene3D" id="3.40.50.10330">
    <property type="entry name" value="Probable inorganic polyphosphate/atp-NAD kinase, domain 1"/>
    <property type="match status" value="1"/>
</dbReference>
<dbReference type="FunCoup" id="A0A6P6E862">
    <property type="interactions" value="842"/>
</dbReference>
<comment type="similarity">
    <text evidence="2 11">Belongs to the eukaryotic diacylglycerol kinase family.</text>
</comment>
<dbReference type="CTD" id="9162"/>
<dbReference type="InterPro" id="IPR002110">
    <property type="entry name" value="Ankyrin_rpt"/>
</dbReference>
<dbReference type="UniPathway" id="UPA00230"/>
<dbReference type="PANTHER" id="PTHR11255:SF92">
    <property type="entry name" value="DIACYLGLYCEROL KINASE IOTA"/>
    <property type="match status" value="1"/>
</dbReference>
<evidence type="ECO:0000256" key="12">
    <source>
        <dbReference type="SAM" id="MobiDB-lite"/>
    </source>
</evidence>
<dbReference type="OrthoDB" id="242257at2759"/>
<evidence type="ECO:0000256" key="1">
    <source>
        <dbReference type="ARBA" id="ARBA00005175"/>
    </source>
</evidence>
<dbReference type="InterPro" id="IPR017438">
    <property type="entry name" value="ATP-NAD_kinase_N"/>
</dbReference>
<evidence type="ECO:0000256" key="8">
    <source>
        <dbReference type="ARBA" id="ARBA00023400"/>
    </source>
</evidence>
<organism evidence="14 15">
    <name type="scientific">Octodon degus</name>
    <name type="common">Degu</name>
    <name type="synonym">Sciurus degus</name>
    <dbReference type="NCBI Taxonomy" id="10160"/>
    <lineage>
        <taxon>Eukaryota</taxon>
        <taxon>Metazoa</taxon>
        <taxon>Chordata</taxon>
        <taxon>Craniata</taxon>
        <taxon>Vertebrata</taxon>
        <taxon>Euteleostomi</taxon>
        <taxon>Mammalia</taxon>
        <taxon>Eutheria</taxon>
        <taxon>Euarchontoglires</taxon>
        <taxon>Glires</taxon>
        <taxon>Rodentia</taxon>
        <taxon>Hystricomorpha</taxon>
        <taxon>Octodontidae</taxon>
        <taxon>Octodon</taxon>
    </lineage>
</organism>
<dbReference type="PROSITE" id="PS50297">
    <property type="entry name" value="ANK_REP_REGION"/>
    <property type="match status" value="2"/>
</dbReference>
<evidence type="ECO:0000256" key="7">
    <source>
        <dbReference type="ARBA" id="ARBA00023371"/>
    </source>
</evidence>
<proteinExistence type="inferred from homology"/>
<dbReference type="AlphaFoldDB" id="A0A6P6E862"/>
<dbReference type="PANTHER" id="PTHR11255">
    <property type="entry name" value="DIACYLGLYCEROL KINASE"/>
    <property type="match status" value="1"/>
</dbReference>
<dbReference type="PROSITE" id="PS50088">
    <property type="entry name" value="ANK_REPEAT"/>
    <property type="match status" value="2"/>
</dbReference>
<protein>
    <recommendedName>
        <fullName evidence="11">Diacylglycerol kinase</fullName>
        <shortName evidence="11">DAG kinase</shortName>
        <ecNumber evidence="11">2.7.1.107</ecNumber>
    </recommendedName>
</protein>
<evidence type="ECO:0000259" key="13">
    <source>
        <dbReference type="PROSITE" id="PS50146"/>
    </source>
</evidence>
<keyword evidence="4 11" id="KW-0547">Nucleotide-binding</keyword>
<dbReference type="SMART" id="SM00248">
    <property type="entry name" value="ANK"/>
    <property type="match status" value="2"/>
</dbReference>
<dbReference type="GeneID" id="101567577"/>
<feature type="repeat" description="ANK" evidence="10">
    <location>
        <begin position="636"/>
        <end position="660"/>
    </location>
</feature>
<dbReference type="InterPro" id="IPR000756">
    <property type="entry name" value="Diacylglycerol_kin_accessory"/>
</dbReference>
<dbReference type="GO" id="GO:0004143">
    <property type="term" value="F:ATP-dependent diacylglycerol kinase activity"/>
    <property type="evidence" value="ECO:0007669"/>
    <property type="project" value="UniProtKB-EC"/>
</dbReference>
<dbReference type="SMART" id="SM00046">
    <property type="entry name" value="DAGKc"/>
    <property type="match status" value="1"/>
</dbReference>
<reference evidence="15" key="1">
    <citation type="submission" date="2025-08" db="UniProtKB">
        <authorList>
            <consortium name="RefSeq"/>
        </authorList>
    </citation>
    <scope>IDENTIFICATION</scope>
</reference>
<dbReference type="GO" id="GO:0046486">
    <property type="term" value="P:glycerolipid metabolic process"/>
    <property type="evidence" value="ECO:0007669"/>
    <property type="project" value="UniProtKB-UniPathway"/>
</dbReference>
<keyword evidence="5 11" id="KW-0418">Kinase</keyword>
<evidence type="ECO:0000256" key="9">
    <source>
        <dbReference type="ARBA" id="ARBA00023411"/>
    </source>
</evidence>
<sequence length="743" mass="83295">MLHHIEEPCSLGAHAAVIVPPTWIIKVKKPQNSLKASNRKKKRTSFKRKASKRGAEQENKGRPFVIKPISSPLMKPLLVFVNPKSGGNQGTKVLQMFMWYLNPRQVFDLSQEGPKDAYFIPATGKLTYIPGSILVGSFALDPLPLHYKALEDLGYGMVGWILSILDELQLSPQPPVGVLPLGTGNDLARTLNWGGGYTDEPVSKILCQVEDGTIVQLDRWNLHVERNPDLPPEELEDGVCKLPLNVFNNYFSLGFDAHVTLEFHESREANPEKFNSRFRNKMFYAGAAFSDFLQRSSRDLSKHVKVVCDGTDLTPKIQELKFQCIVFLNIPRIDMAALQVGGHGERLHQCREVMLLTYKSIPMQVDGEPCRLAPAMIRISLRNQANMVQKSKRRTSMPLLNDPQSVPDRLRIRVNKISLQDYEGFHYDKEKLREASIPLGILVVRGDCDLETCRMYIDRLQEDLQSVSSGSQRVHYQDHETSFPRALSAQRLSPRWCFLDATSADRFYRIDRSQEHLHFVMEISQDEIFILDPDMVVSQQAGTPPGMPDLVVEQASGLSDWWTPALRKRMLSDSGLGMITPHYDDADMKDLSHSRVLQSPVSSEDHAILQAVIAGDLMKLIESYKNGGSLLIQGPDHCSLLHYAAKTGNGEIVKYILDHGPSELLDMADSETGETALHKAACQRNRAVCQLLVDAGASLRKTDTKGKTPQDRAQQAGDPDLAAYLESRQNYKVIGHEDLETAV</sequence>
<evidence type="ECO:0000256" key="10">
    <source>
        <dbReference type="PROSITE-ProRule" id="PRU00023"/>
    </source>
</evidence>
<gene>
    <name evidence="15" type="primary">Dgki</name>
</gene>
<evidence type="ECO:0000256" key="5">
    <source>
        <dbReference type="ARBA" id="ARBA00022777"/>
    </source>
</evidence>
<keyword evidence="14" id="KW-1185">Reference proteome</keyword>
<dbReference type="Pfam" id="PF23578">
    <property type="entry name" value="DGKI"/>
    <property type="match status" value="1"/>
</dbReference>
<dbReference type="Gene3D" id="1.25.40.20">
    <property type="entry name" value="Ankyrin repeat-containing domain"/>
    <property type="match status" value="1"/>
</dbReference>
<dbReference type="Pfam" id="PF00609">
    <property type="entry name" value="DAGK_acc"/>
    <property type="match status" value="1"/>
</dbReference>
<dbReference type="GO" id="GO:0005524">
    <property type="term" value="F:ATP binding"/>
    <property type="evidence" value="ECO:0007669"/>
    <property type="project" value="UniProtKB-KW"/>
</dbReference>
<keyword evidence="6 11" id="KW-0067">ATP-binding</keyword>
<evidence type="ECO:0000256" key="3">
    <source>
        <dbReference type="ARBA" id="ARBA00022679"/>
    </source>
</evidence>
<dbReference type="FunFam" id="1.25.40.20:FF:000061">
    <property type="entry name" value="Diacylglycerol kinase"/>
    <property type="match status" value="1"/>
</dbReference>
<dbReference type="InterPro" id="IPR036770">
    <property type="entry name" value="Ankyrin_rpt-contain_sf"/>
</dbReference>
<dbReference type="PROSITE" id="PS50146">
    <property type="entry name" value="DAGK"/>
    <property type="match status" value="1"/>
</dbReference>
<dbReference type="InterPro" id="IPR056383">
    <property type="entry name" value="DGKI-like_dom"/>
</dbReference>
<comment type="catalytic activity">
    <reaction evidence="9">
        <text>a 1,2-diacyl-sn-glycerol + ATP = a 1,2-diacyl-sn-glycero-3-phosphate + ADP + H(+)</text>
        <dbReference type="Rhea" id="RHEA:10272"/>
        <dbReference type="ChEBI" id="CHEBI:15378"/>
        <dbReference type="ChEBI" id="CHEBI:17815"/>
        <dbReference type="ChEBI" id="CHEBI:30616"/>
        <dbReference type="ChEBI" id="CHEBI:58608"/>
        <dbReference type="ChEBI" id="CHEBI:456216"/>
        <dbReference type="EC" id="2.7.1.107"/>
    </reaction>
    <physiologicalReaction direction="left-to-right" evidence="9">
        <dbReference type="Rhea" id="RHEA:10273"/>
    </physiologicalReaction>
</comment>
<evidence type="ECO:0000313" key="14">
    <source>
        <dbReference type="Proteomes" id="UP000515203"/>
    </source>
</evidence>
<evidence type="ECO:0000256" key="6">
    <source>
        <dbReference type="ARBA" id="ARBA00022840"/>
    </source>
</evidence>
<dbReference type="Proteomes" id="UP000515203">
    <property type="component" value="Unplaced"/>
</dbReference>
<dbReference type="InParanoid" id="A0A6P6E862"/>
<dbReference type="InterPro" id="IPR037607">
    <property type="entry name" value="DGK"/>
</dbReference>
<dbReference type="InterPro" id="IPR001206">
    <property type="entry name" value="Diacylglycerol_kinase_cat_dom"/>
</dbReference>
<dbReference type="SUPFAM" id="SSF48403">
    <property type="entry name" value="Ankyrin repeat"/>
    <property type="match status" value="1"/>
</dbReference>
<dbReference type="RefSeq" id="XP_023568534.1">
    <property type="nucleotide sequence ID" value="XM_023712766.1"/>
</dbReference>
<keyword evidence="3 11" id="KW-0808">Transferase</keyword>
<keyword evidence="10" id="KW-0040">ANK repeat</keyword>
<dbReference type="GO" id="GO:0098978">
    <property type="term" value="C:glutamatergic synapse"/>
    <property type="evidence" value="ECO:0007669"/>
    <property type="project" value="TreeGrafter"/>
</dbReference>
<dbReference type="SUPFAM" id="SSF111331">
    <property type="entry name" value="NAD kinase/diacylglycerol kinase-like"/>
    <property type="match status" value="2"/>
</dbReference>
<dbReference type="GO" id="GO:0007200">
    <property type="term" value="P:phospholipase C-activating G protein-coupled receptor signaling pathway"/>
    <property type="evidence" value="ECO:0007669"/>
    <property type="project" value="InterPro"/>
</dbReference>
<evidence type="ECO:0000256" key="4">
    <source>
        <dbReference type="ARBA" id="ARBA00022741"/>
    </source>
</evidence>
<feature type="domain" description="DAGKc" evidence="13">
    <location>
        <begin position="72"/>
        <end position="227"/>
    </location>
</feature>
<dbReference type="GO" id="GO:0005886">
    <property type="term" value="C:plasma membrane"/>
    <property type="evidence" value="ECO:0007669"/>
    <property type="project" value="TreeGrafter"/>
</dbReference>
<dbReference type="Gene3D" id="2.60.200.40">
    <property type="match status" value="1"/>
</dbReference>
<dbReference type="SMART" id="SM00045">
    <property type="entry name" value="DAGKa"/>
    <property type="match status" value="1"/>
</dbReference>
<evidence type="ECO:0000256" key="2">
    <source>
        <dbReference type="ARBA" id="ARBA00009280"/>
    </source>
</evidence>
<accession>A0A6P6E862</accession>
<dbReference type="InterPro" id="IPR016064">
    <property type="entry name" value="NAD/diacylglycerol_kinase_sf"/>
</dbReference>
<dbReference type="Pfam" id="PF00781">
    <property type="entry name" value="DAGK_cat"/>
    <property type="match status" value="1"/>
</dbReference>